<evidence type="ECO:0000313" key="3">
    <source>
        <dbReference type="Proteomes" id="UP001268864"/>
    </source>
</evidence>
<dbReference type="Proteomes" id="UP001268864">
    <property type="component" value="Unassembled WGS sequence"/>
</dbReference>
<gene>
    <name evidence="2" type="ORF">NDI86_04535</name>
</gene>
<dbReference type="InterPro" id="IPR012334">
    <property type="entry name" value="Pectin_lyas_fold"/>
</dbReference>
<dbReference type="InterPro" id="IPR011050">
    <property type="entry name" value="Pectin_lyase_fold/virulence"/>
</dbReference>
<keyword evidence="3" id="KW-1185">Reference proteome</keyword>
<feature type="compositionally biased region" description="Polar residues" evidence="1">
    <location>
        <begin position="451"/>
        <end position="466"/>
    </location>
</feature>
<feature type="region of interest" description="Disordered" evidence="1">
    <location>
        <begin position="442"/>
        <end position="469"/>
    </location>
</feature>
<dbReference type="SUPFAM" id="SSF51126">
    <property type="entry name" value="Pectin lyase-like"/>
    <property type="match status" value="1"/>
</dbReference>
<name>A0ABU2FKU8_9EURY</name>
<organism evidence="2 3">
    <name type="scientific">Haloarcula onubensis</name>
    <dbReference type="NCBI Taxonomy" id="2950539"/>
    <lineage>
        <taxon>Archaea</taxon>
        <taxon>Methanobacteriati</taxon>
        <taxon>Methanobacteriota</taxon>
        <taxon>Stenosarchaea group</taxon>
        <taxon>Halobacteria</taxon>
        <taxon>Halobacteriales</taxon>
        <taxon>Haloarculaceae</taxon>
        <taxon>Haloarcula</taxon>
    </lineage>
</organism>
<dbReference type="InterPro" id="IPR006311">
    <property type="entry name" value="TAT_signal"/>
</dbReference>
<evidence type="ECO:0000313" key="2">
    <source>
        <dbReference type="EMBL" id="MDS0281380.1"/>
    </source>
</evidence>
<comment type="caution">
    <text evidence="2">The sequence shown here is derived from an EMBL/GenBank/DDBJ whole genome shotgun (WGS) entry which is preliminary data.</text>
</comment>
<accession>A0ABU2FKU8</accession>
<evidence type="ECO:0000256" key="1">
    <source>
        <dbReference type="SAM" id="MobiDB-lite"/>
    </source>
</evidence>
<feature type="region of interest" description="Disordered" evidence="1">
    <location>
        <begin position="30"/>
        <end position="74"/>
    </location>
</feature>
<sequence length="645" mass="67707">MTNRKRTGLSTRRRYLAMVGSGAVAAGLAGCSESSDDGDSTPAGTPAGTGTPAGGDGTPTESGGASGQTAGLDPCLRPASASTCDSPVSVSGTLTEDATWGGDCDEYLVTDTVEVENGATLTVEPGTRVVFAQNTSLQIREDSALSAVGSCGSPIAFTGEQETRGYWEGIQLIEADQELSELSYCIVEYGGGDRFTWASAAGNVVVTDGARMSMTNSMVRESAGYGVVLDSNVTVDAFTQNVLTANADGAALAHARTADAFSDTGSYAGNDEDVVLVTDGTIQRDAEPTWDALDVPYRVASGDDVTVQGHLTVAPGATIEFGQDCALLMDDVGPGRLTAVGIDPDTEASMPITFTGEQQTRGYWQGMQFYESDRTENQLRNCVVEYGGGDRFTWAGVPANVVVIEGSRVRIDGSTIRESEGYGVEVDGGSTIDSFTTNTVTRNDDGAVHTHPSSAGSLSDTSTYSGNDEDRVTVYDGTIGADTELTWDGIDVPYYVVSGADVTVQGHLTIEPGTTVEFGQDAAMTMDDVGPGQLTAVGMNADESVDTITFTGEQRTRGYWQGLQFYQSNRTENRLHYCVVEYGGGDRFTWAQEPANVVVIEGSRLSLQHSTVRESAGYGVDVDGDSTLTESNNTITNNASGSIDY</sequence>
<reference evidence="2 3" key="1">
    <citation type="submission" date="2022-06" db="EMBL/GenBank/DDBJ databases">
        <title>Halomicroarcula sp. a new haloarchaeum isolate from saline soil.</title>
        <authorList>
            <person name="Strakova D."/>
            <person name="Galisteo C."/>
            <person name="Sanchez-Porro C."/>
            <person name="Ventosa A."/>
        </authorList>
    </citation>
    <scope>NUCLEOTIDE SEQUENCE [LARGE SCALE GENOMIC DNA]</scope>
    <source>
        <strain evidence="2 3">S3CR25-11</strain>
    </source>
</reference>
<dbReference type="InterPro" id="IPR006626">
    <property type="entry name" value="PbH1"/>
</dbReference>
<dbReference type="RefSeq" id="WP_310899216.1">
    <property type="nucleotide sequence ID" value="NZ_JAMQOS010000001.1"/>
</dbReference>
<dbReference type="PROSITE" id="PS51257">
    <property type="entry name" value="PROKAR_LIPOPROTEIN"/>
    <property type="match status" value="1"/>
</dbReference>
<protein>
    <submittedName>
        <fullName evidence="2">Right-handed parallel beta-helix repeat-containing protein</fullName>
    </submittedName>
</protein>
<proteinExistence type="predicted"/>
<dbReference type="Gene3D" id="2.160.20.10">
    <property type="entry name" value="Single-stranded right-handed beta-helix, Pectin lyase-like"/>
    <property type="match status" value="1"/>
</dbReference>
<feature type="compositionally biased region" description="Low complexity" evidence="1">
    <location>
        <begin position="41"/>
        <end position="50"/>
    </location>
</feature>
<dbReference type="PROSITE" id="PS51318">
    <property type="entry name" value="TAT"/>
    <property type="match status" value="1"/>
</dbReference>
<dbReference type="EMBL" id="JAMQOS010000001">
    <property type="protein sequence ID" value="MDS0281380.1"/>
    <property type="molecule type" value="Genomic_DNA"/>
</dbReference>
<dbReference type="SMART" id="SM00710">
    <property type="entry name" value="PbH1"/>
    <property type="match status" value="3"/>
</dbReference>